<feature type="region of interest" description="Disordered" evidence="2">
    <location>
        <begin position="1"/>
        <end position="239"/>
    </location>
</feature>
<feature type="region of interest" description="Disordered" evidence="2">
    <location>
        <begin position="1154"/>
        <end position="1188"/>
    </location>
</feature>
<sequence>MDGAAARGGGEADQDDFFTPNSSNTNSHADPASPARNGLAAAADADADEDDVRVDPVDAAPPNVPPPPLTQHTAAGAQRYLTVTADDSLQGALSADGHGADGASSGRRPTARSEVAAWSRRAEKGGESGEDEEESEESQEEEEEEEEEPDDDEDEDYEEEEEEEEESNRSSVGPSAPRGRTPPAEEEYGSYATEKDSEDGEQDHQHEHRRPTDQGEEQEGEGEGEGEGVGVEGDSDLAAMAAVAEVDELEKVARREARRSVYPPVQCVPRQRRRTMMALSGGPSPAASPAAANHNHIGMGMGMGMGMDEEGDEDESDEDDDDLPLPILKPLRKSIYAPKEGEPDPDGDEDEPVEGEDYEAEEGEQEQGGRADRAGTGGGDGDDESELSDFDLEGLAHNAHADEEEEEEEDDYHGQPLWGNRDEHQQQQQQQRQQKKEEVPNVAAEGVFESAPPVHAPTPSISPEDDEQLEQLAKEYANRHSPSSRQQGGESDGVDQGGRKAERASAASVIDLTGDDGHDASTPTPADMPDPHVADVFGGDGHTNGPHPIPLPPDRPSSSRPHQHTHTTNTDEADQLFGPEDDDDLAAMSASTPPPNRKNRQQTHQPEEEEDDYEPGRDIFARPEPVAAGGGGAGDAGGGRGGRNGRAGKGSAVADEEEESDEEEEEGGGRKGRRGGVGVVGRARSDRSRDFIVVDDDEGEGEGEGEEEEEEEEDEGDEEEEISDESGGIANGDDQKAPYPELHGFEFDPDEDQYALDGGGSEPTKLSQEWTFFIDKDIYGRLKVYQVKGVKWMWDNFNNGRGCILADEMGLGKTVQTLAFLGGLGESNLAKTALVILTTSLLTSKDNWTKEFPIWCPKWKVYTFHGSHQEKHKALRGMFASGNRGKRLLVTTYDTFKESAQYLTKANIGMLDVGEGREALTVSENSRAVPWDVVILDEASKAIKNPGTQRSKAINTICRASQDEKTQFRLLLTGTPIENNLKEFWSLMNFAEPGLLGNQKTFETDYWKPIERGAPSDARPLEKAQAEALLTSLRSRIKRHMLRRTTKDLEAEDRQAMPTKHDVVVWHRLSKQQLHLYGMYLQGSEMNDAKAFKQGAGDHYSKVLKAVTKLQKVCMHPFMMLLKEDVMRQPWRLALAERRGEEVDPEAMDEFGRWAEGAIQKGRKPDEDDKGEDDIDEEEDGSARERRKQMDDEICQYIYDLDQTPEAVLSYSEKLQTVQKILQQHKANGHRTLVFSRSTTLLDLLEYAVLLPSSIKYLRIDGSVSAKKRAERQERFKTKRKYKCMLLTTRSGGHGLNLVSADRVIIMDPDWNPSADDQAVDRINRYGQKAPVVVAYRLMATGGIEDKMFRRQVHKAGINKAALERPKQMRYFTKDETKNLIHNIEEPDSAATKKVLDAANEANPEAVNTLNAALEEDLGDPAQLNAIAFSDLSLLYANLAKAEDEVERQRQQAEQLARMKERQMDEEPYQPQASLPSATKSNKTPKKQKKRIIVGSKSPRGGAGGGGGGLVGGKGGQPHN</sequence>
<feature type="domain" description="Helicase ATP-binding" evidence="3">
    <location>
        <begin position="794"/>
        <end position="994"/>
    </location>
</feature>
<evidence type="ECO:0000256" key="2">
    <source>
        <dbReference type="SAM" id="MobiDB-lite"/>
    </source>
</evidence>
<feature type="compositionally biased region" description="Gly residues" evidence="2">
    <location>
        <begin position="628"/>
        <end position="648"/>
    </location>
</feature>
<dbReference type="InterPro" id="IPR000330">
    <property type="entry name" value="SNF2_N"/>
</dbReference>
<dbReference type="Gene3D" id="3.40.50.300">
    <property type="entry name" value="P-loop containing nucleotide triphosphate hydrolases"/>
    <property type="match status" value="1"/>
</dbReference>
<feature type="compositionally biased region" description="Acidic residues" evidence="2">
    <location>
        <begin position="307"/>
        <end position="323"/>
    </location>
</feature>
<gene>
    <name evidence="5" type="ORF">Vbra_22995</name>
</gene>
<dbReference type="InterPro" id="IPR001650">
    <property type="entry name" value="Helicase_C-like"/>
</dbReference>
<evidence type="ECO:0000259" key="3">
    <source>
        <dbReference type="PROSITE" id="PS51192"/>
    </source>
</evidence>
<feature type="region of interest" description="Disordered" evidence="2">
    <location>
        <begin position="1447"/>
        <end position="1520"/>
    </location>
</feature>
<feature type="compositionally biased region" description="Acidic residues" evidence="2">
    <location>
        <begin position="571"/>
        <end position="585"/>
    </location>
</feature>
<dbReference type="PANTHER" id="PTHR45629:SF7">
    <property type="entry name" value="DNA EXCISION REPAIR PROTEIN ERCC-6-RELATED"/>
    <property type="match status" value="1"/>
</dbReference>
<dbReference type="EMBL" id="CDMY01000660">
    <property type="protein sequence ID" value="CEM28816.1"/>
    <property type="molecule type" value="Genomic_DNA"/>
</dbReference>
<dbReference type="Proteomes" id="UP000041254">
    <property type="component" value="Unassembled WGS sequence"/>
</dbReference>
<feature type="compositionally biased region" description="Polar residues" evidence="2">
    <location>
        <begin position="480"/>
        <end position="489"/>
    </location>
</feature>
<dbReference type="STRING" id="1169540.A0A0G4GH68"/>
<dbReference type="PROSITE" id="PS51192">
    <property type="entry name" value="HELICASE_ATP_BIND_1"/>
    <property type="match status" value="1"/>
</dbReference>
<feature type="compositionally biased region" description="Low complexity" evidence="2">
    <location>
        <begin position="280"/>
        <end position="292"/>
    </location>
</feature>
<evidence type="ECO:0000256" key="1">
    <source>
        <dbReference type="ARBA" id="ARBA00022801"/>
    </source>
</evidence>
<feature type="compositionally biased region" description="Gly residues" evidence="2">
    <location>
        <begin position="1"/>
        <end position="11"/>
    </location>
</feature>
<dbReference type="GO" id="GO:0005524">
    <property type="term" value="F:ATP binding"/>
    <property type="evidence" value="ECO:0007669"/>
    <property type="project" value="InterPro"/>
</dbReference>
<feature type="compositionally biased region" description="Basic residues" evidence="2">
    <location>
        <begin position="1483"/>
        <end position="1492"/>
    </location>
</feature>
<dbReference type="Pfam" id="PF00176">
    <property type="entry name" value="SNF2-rel_dom"/>
    <property type="match status" value="1"/>
</dbReference>
<dbReference type="OrthoDB" id="413460at2759"/>
<dbReference type="SMART" id="SM00490">
    <property type="entry name" value="HELICc"/>
    <property type="match status" value="1"/>
</dbReference>
<feature type="compositionally biased region" description="Acidic residues" evidence="2">
    <location>
        <begin position="380"/>
        <end position="392"/>
    </location>
</feature>
<keyword evidence="6" id="KW-1185">Reference proteome</keyword>
<feature type="compositionally biased region" description="Acidic residues" evidence="2">
    <location>
        <begin position="343"/>
        <end position="365"/>
    </location>
</feature>
<dbReference type="SMART" id="SM00487">
    <property type="entry name" value="DEXDc"/>
    <property type="match status" value="1"/>
</dbReference>
<feature type="compositionally biased region" description="Acidic residues" evidence="2">
    <location>
        <begin position="214"/>
        <end position="226"/>
    </location>
</feature>
<keyword evidence="1" id="KW-0378">Hydrolase</keyword>
<dbReference type="Gene3D" id="3.40.50.10810">
    <property type="entry name" value="Tandem AAA-ATPase domain"/>
    <property type="match status" value="1"/>
</dbReference>
<feature type="compositionally biased region" description="Basic and acidic residues" evidence="2">
    <location>
        <begin position="683"/>
        <end position="692"/>
    </location>
</feature>
<dbReference type="InterPro" id="IPR050496">
    <property type="entry name" value="SNF2_RAD54_helicase_repair"/>
</dbReference>
<evidence type="ECO:0000313" key="6">
    <source>
        <dbReference type="Proteomes" id="UP000041254"/>
    </source>
</evidence>
<feature type="compositionally biased region" description="Acidic residues" evidence="2">
    <location>
        <begin position="693"/>
        <end position="724"/>
    </location>
</feature>
<dbReference type="GO" id="GO:0016787">
    <property type="term" value="F:hydrolase activity"/>
    <property type="evidence" value="ECO:0007669"/>
    <property type="project" value="UniProtKB-KW"/>
</dbReference>
<dbReference type="InterPro" id="IPR049730">
    <property type="entry name" value="SNF2/RAD54-like_C"/>
</dbReference>
<organism evidence="5 6">
    <name type="scientific">Vitrella brassicaformis (strain CCMP3155)</name>
    <dbReference type="NCBI Taxonomy" id="1169540"/>
    <lineage>
        <taxon>Eukaryota</taxon>
        <taxon>Sar</taxon>
        <taxon>Alveolata</taxon>
        <taxon>Colpodellida</taxon>
        <taxon>Vitrellaceae</taxon>
        <taxon>Vitrella</taxon>
    </lineage>
</organism>
<dbReference type="InterPro" id="IPR014001">
    <property type="entry name" value="Helicase_ATP-bd"/>
</dbReference>
<dbReference type="InParanoid" id="A0A0G4GH68"/>
<feature type="compositionally biased region" description="Acidic residues" evidence="2">
    <location>
        <begin position="128"/>
        <end position="166"/>
    </location>
</feature>
<reference evidence="5 6" key="1">
    <citation type="submission" date="2014-11" db="EMBL/GenBank/DDBJ databases">
        <authorList>
            <person name="Zhu J."/>
            <person name="Qi W."/>
            <person name="Song R."/>
        </authorList>
    </citation>
    <scope>NUCLEOTIDE SEQUENCE [LARGE SCALE GENOMIC DNA]</scope>
</reference>
<proteinExistence type="predicted"/>
<feature type="compositionally biased region" description="Acidic residues" evidence="2">
    <location>
        <begin position="654"/>
        <end position="666"/>
    </location>
</feature>
<dbReference type="InterPro" id="IPR027417">
    <property type="entry name" value="P-loop_NTPase"/>
</dbReference>
<feature type="compositionally biased region" description="Acidic residues" evidence="2">
    <location>
        <begin position="402"/>
        <end position="411"/>
    </location>
</feature>
<feature type="compositionally biased region" description="Acidic residues" evidence="2">
    <location>
        <begin position="1168"/>
        <end position="1180"/>
    </location>
</feature>
<protein>
    <submittedName>
        <fullName evidence="5">Uncharacterized protein</fullName>
    </submittedName>
</protein>
<dbReference type="OMA" id="EPLELMM"/>
<evidence type="ECO:0000313" key="5">
    <source>
        <dbReference type="EMBL" id="CEM28816.1"/>
    </source>
</evidence>
<feature type="region of interest" description="Disordered" evidence="2">
    <location>
        <begin position="277"/>
        <end position="750"/>
    </location>
</feature>
<dbReference type="VEuPathDB" id="CryptoDB:Vbra_22995"/>
<feature type="domain" description="Helicase C-terminal" evidence="4">
    <location>
        <begin position="1213"/>
        <end position="1373"/>
    </location>
</feature>
<feature type="compositionally biased region" description="Basic and acidic residues" evidence="2">
    <location>
        <begin position="202"/>
        <end position="213"/>
    </location>
</feature>
<feature type="compositionally biased region" description="Polar residues" evidence="2">
    <location>
        <begin position="19"/>
        <end position="28"/>
    </location>
</feature>
<feature type="compositionally biased region" description="Low complexity" evidence="2">
    <location>
        <begin position="91"/>
        <end position="106"/>
    </location>
</feature>
<name>A0A0G4GH68_VITBC</name>
<dbReference type="SUPFAM" id="SSF52540">
    <property type="entry name" value="P-loop containing nucleoside triphosphate hydrolases"/>
    <property type="match status" value="2"/>
</dbReference>
<dbReference type="Pfam" id="PF00271">
    <property type="entry name" value="Helicase_C"/>
    <property type="match status" value="1"/>
</dbReference>
<dbReference type="GO" id="GO:0015616">
    <property type="term" value="F:DNA translocase activity"/>
    <property type="evidence" value="ECO:0007669"/>
    <property type="project" value="TreeGrafter"/>
</dbReference>
<feature type="compositionally biased region" description="Basic and acidic residues" evidence="2">
    <location>
        <begin position="1447"/>
        <end position="1465"/>
    </location>
</feature>
<dbReference type="CDD" id="cd18793">
    <property type="entry name" value="SF2_C_SNF"/>
    <property type="match status" value="1"/>
</dbReference>
<dbReference type="InterPro" id="IPR038718">
    <property type="entry name" value="SNF2-like_sf"/>
</dbReference>
<evidence type="ECO:0000259" key="4">
    <source>
        <dbReference type="PROSITE" id="PS51194"/>
    </source>
</evidence>
<dbReference type="PROSITE" id="PS51194">
    <property type="entry name" value="HELICASE_CTER"/>
    <property type="match status" value="1"/>
</dbReference>
<feature type="compositionally biased region" description="Gly residues" evidence="2">
    <location>
        <begin position="1501"/>
        <end position="1520"/>
    </location>
</feature>
<accession>A0A0G4GH68</accession>
<dbReference type="PANTHER" id="PTHR45629">
    <property type="entry name" value="SNF2/RAD54 FAMILY MEMBER"/>
    <property type="match status" value="1"/>
</dbReference>